<dbReference type="InterPro" id="IPR012132">
    <property type="entry name" value="GMC_OxRdtase"/>
</dbReference>
<evidence type="ECO:0000313" key="9">
    <source>
        <dbReference type="Proteomes" id="UP000094243"/>
    </source>
</evidence>
<dbReference type="Pfam" id="PF05199">
    <property type="entry name" value="GMC_oxred_C"/>
    <property type="match status" value="1"/>
</dbReference>
<dbReference type="Proteomes" id="UP000094243">
    <property type="component" value="Unassembled WGS sequence"/>
</dbReference>
<evidence type="ECO:0000259" key="7">
    <source>
        <dbReference type="Pfam" id="PF05199"/>
    </source>
</evidence>
<feature type="binding site" evidence="5">
    <location>
        <position position="217"/>
    </location>
    <ligand>
        <name>FAD</name>
        <dbReference type="ChEBI" id="CHEBI:57692"/>
    </ligand>
</feature>
<gene>
    <name evidence="8" type="ORF">BHQ17_13690</name>
</gene>
<comment type="caution">
    <text evidence="8">The sequence shown here is derived from an EMBL/GenBank/DDBJ whole genome shotgun (WGS) entry which is preliminary data.</text>
</comment>
<comment type="cofactor">
    <cofactor evidence="1 5">
        <name>FAD</name>
        <dbReference type="ChEBI" id="CHEBI:57692"/>
    </cofactor>
</comment>
<evidence type="ECO:0000256" key="2">
    <source>
        <dbReference type="ARBA" id="ARBA00010790"/>
    </source>
</evidence>
<keyword evidence="3" id="KW-0285">Flavoprotein</keyword>
<feature type="domain" description="Glucose-methanol-choline oxidoreductase C-terminal" evidence="7">
    <location>
        <begin position="358"/>
        <end position="493"/>
    </location>
</feature>
<dbReference type="Gene3D" id="3.50.50.60">
    <property type="entry name" value="FAD/NAD(P)-binding domain"/>
    <property type="match status" value="1"/>
</dbReference>
<feature type="binding site" evidence="5">
    <location>
        <begin position="90"/>
        <end position="93"/>
    </location>
    <ligand>
        <name>FAD</name>
        <dbReference type="ChEBI" id="CHEBI:57692"/>
    </ligand>
</feature>
<proteinExistence type="inferred from homology"/>
<dbReference type="RefSeq" id="WP_069405738.1">
    <property type="nucleotide sequence ID" value="NZ_MIGZ01000071.1"/>
</dbReference>
<dbReference type="AlphaFoldDB" id="A0A1E3RU13"/>
<organism evidence="8 9">
    <name type="scientific">Mycolicibacterium holsaticum</name>
    <dbReference type="NCBI Taxonomy" id="152142"/>
    <lineage>
        <taxon>Bacteria</taxon>
        <taxon>Bacillati</taxon>
        <taxon>Actinomycetota</taxon>
        <taxon>Actinomycetes</taxon>
        <taxon>Mycobacteriales</taxon>
        <taxon>Mycobacteriaceae</taxon>
        <taxon>Mycolicibacterium</taxon>
    </lineage>
</organism>
<dbReference type="GO" id="GO:0016614">
    <property type="term" value="F:oxidoreductase activity, acting on CH-OH group of donors"/>
    <property type="evidence" value="ECO:0007669"/>
    <property type="project" value="InterPro"/>
</dbReference>
<dbReference type="SUPFAM" id="SSF54373">
    <property type="entry name" value="FAD-linked reductases, C-terminal domain"/>
    <property type="match status" value="1"/>
</dbReference>
<evidence type="ECO:0000256" key="1">
    <source>
        <dbReference type="ARBA" id="ARBA00001974"/>
    </source>
</evidence>
<keyword evidence="9" id="KW-1185">Reference proteome</keyword>
<feature type="domain" description="Glucose-methanol-choline oxidoreductase N-terminal" evidence="6">
    <location>
        <begin position="4"/>
        <end position="294"/>
    </location>
</feature>
<evidence type="ECO:0000259" key="6">
    <source>
        <dbReference type="Pfam" id="PF00732"/>
    </source>
</evidence>
<dbReference type="PANTHER" id="PTHR11552:SF147">
    <property type="entry name" value="CHOLINE DEHYDROGENASE, MITOCHONDRIAL"/>
    <property type="match status" value="1"/>
</dbReference>
<dbReference type="Gene3D" id="3.30.560.10">
    <property type="entry name" value="Glucose Oxidase, domain 3"/>
    <property type="match status" value="1"/>
</dbReference>
<evidence type="ECO:0000256" key="5">
    <source>
        <dbReference type="PIRSR" id="PIRSR000137-2"/>
    </source>
</evidence>
<feature type="binding site" evidence="5">
    <location>
        <position position="82"/>
    </location>
    <ligand>
        <name>FAD</name>
        <dbReference type="ChEBI" id="CHEBI:57692"/>
    </ligand>
</feature>
<dbReference type="InterPro" id="IPR000172">
    <property type="entry name" value="GMC_OxRdtase_N"/>
</dbReference>
<evidence type="ECO:0000256" key="3">
    <source>
        <dbReference type="ARBA" id="ARBA00022630"/>
    </source>
</evidence>
<dbReference type="PIRSF" id="PIRSF000137">
    <property type="entry name" value="Alcohol_oxidase"/>
    <property type="match status" value="1"/>
</dbReference>
<evidence type="ECO:0000256" key="4">
    <source>
        <dbReference type="ARBA" id="ARBA00022827"/>
    </source>
</evidence>
<dbReference type="InterPro" id="IPR007867">
    <property type="entry name" value="GMC_OxRtase_C"/>
</dbReference>
<evidence type="ECO:0008006" key="10">
    <source>
        <dbReference type="Google" id="ProtNLM"/>
    </source>
</evidence>
<dbReference type="OrthoDB" id="9785276at2"/>
<dbReference type="EMBL" id="MIGZ01000071">
    <property type="protein sequence ID" value="ODQ93320.1"/>
    <property type="molecule type" value="Genomic_DNA"/>
</dbReference>
<accession>A0A1E3RU13</accession>
<dbReference type="SUPFAM" id="SSF51905">
    <property type="entry name" value="FAD/NAD(P)-binding domain"/>
    <property type="match status" value="1"/>
</dbReference>
<protein>
    <recommendedName>
        <fullName evidence="10">Choline dehydrogenase</fullName>
    </recommendedName>
</protein>
<evidence type="ECO:0000313" key="8">
    <source>
        <dbReference type="EMBL" id="ODQ93320.1"/>
    </source>
</evidence>
<dbReference type="InterPro" id="IPR036188">
    <property type="entry name" value="FAD/NAD-bd_sf"/>
</dbReference>
<dbReference type="GO" id="GO:0050660">
    <property type="term" value="F:flavin adenine dinucleotide binding"/>
    <property type="evidence" value="ECO:0007669"/>
    <property type="project" value="InterPro"/>
</dbReference>
<reference evidence="9" key="1">
    <citation type="submission" date="2016-09" db="EMBL/GenBank/DDBJ databases">
        <authorList>
            <person name="Greninger A.L."/>
            <person name="Jerome K.R."/>
            <person name="Mcnair B."/>
            <person name="Wallis C."/>
            <person name="Fang F."/>
        </authorList>
    </citation>
    <scope>NUCLEOTIDE SEQUENCE [LARGE SCALE GENOMIC DNA]</scope>
    <source>
        <strain evidence="9">M7</strain>
    </source>
</reference>
<comment type="similarity">
    <text evidence="2">Belongs to the GMC oxidoreductase family.</text>
</comment>
<dbReference type="PANTHER" id="PTHR11552">
    <property type="entry name" value="GLUCOSE-METHANOL-CHOLINE GMC OXIDOREDUCTASE"/>
    <property type="match status" value="1"/>
</dbReference>
<sequence length="510" mass="54599">MASFDYVVVGAGSAGCVLAYRLSENSDASVLVLEAGSDDDLASVKDPTRWLETLGSEIDWCYSTVPQPFAAGRMIAWPRGRVLGGSSSMNSMVHMRGIPADYDRWAELGNTGWHYSNVLPAFRAMEDYPCGDPAHRGVGGPLKVTIPQRRNPHSEAAVAGLVDAGYPFIDDFNGGNVMGVGWNQLTVEKGRRCSAASAFLRPALQRPNLTVRANSRVLRLAVNRRGRVTAVEYERCGRHEVVGVDAEVIVAAGAIESPKALLLSGIGPADTLRGLGIAHIVDLPGVGENLHDHPGVPITWTSRQAIPAGPNQHSEVGLFCNSDTTAPGVQFGILNVPIPGVDAQPGSAFSFYPSLLKPRSRGRVTLKTADPVDNPLIDPGYLADDSDVDGLVEAIRLSRELAASRGLRHWTGSELAPGPQVSDNKDLRAYVRQHVNTWFHPVGTCKMGTDSDPDSVVDAHLRVRGLSNLRVADASVMPEVTSGNTNAPTLMIAWRAADLILNLPSTSFRT</sequence>
<keyword evidence="4 5" id="KW-0274">FAD</keyword>
<dbReference type="Pfam" id="PF00732">
    <property type="entry name" value="GMC_oxred_N"/>
    <property type="match status" value="1"/>
</dbReference>
<name>A0A1E3RU13_9MYCO</name>